<dbReference type="PANTHER" id="PTHR47972">
    <property type="entry name" value="KINESIN-LIKE PROTEIN KLP-3"/>
    <property type="match status" value="1"/>
</dbReference>
<gene>
    <name evidence="7" type="ORF">CYMTET_45699</name>
</gene>
<evidence type="ECO:0000256" key="4">
    <source>
        <dbReference type="PROSITE-ProRule" id="PRU00283"/>
    </source>
</evidence>
<name>A0AAE0EY25_9CHLO</name>
<dbReference type="PROSITE" id="PS00411">
    <property type="entry name" value="KINESIN_MOTOR_1"/>
    <property type="match status" value="1"/>
</dbReference>
<protein>
    <recommendedName>
        <fullName evidence="6">Kinesin motor domain-containing protein</fullName>
    </recommendedName>
</protein>
<dbReference type="PROSITE" id="PS50067">
    <property type="entry name" value="KINESIN_MOTOR_2"/>
    <property type="match status" value="1"/>
</dbReference>
<dbReference type="InterPro" id="IPR019821">
    <property type="entry name" value="Kinesin_motor_CS"/>
</dbReference>
<dbReference type="InterPro" id="IPR036961">
    <property type="entry name" value="Kinesin_motor_dom_sf"/>
</dbReference>
<evidence type="ECO:0000256" key="2">
    <source>
        <dbReference type="ARBA" id="ARBA00022840"/>
    </source>
</evidence>
<comment type="similarity">
    <text evidence="4">Belongs to the TRAFAC class myosin-kinesin ATPase superfamily. Kinesin family.</text>
</comment>
<evidence type="ECO:0000256" key="1">
    <source>
        <dbReference type="ARBA" id="ARBA00022741"/>
    </source>
</evidence>
<dbReference type="GO" id="GO:0003777">
    <property type="term" value="F:microtubule motor activity"/>
    <property type="evidence" value="ECO:0007669"/>
    <property type="project" value="InterPro"/>
</dbReference>
<keyword evidence="1" id="KW-0547">Nucleotide-binding</keyword>
<feature type="non-terminal residue" evidence="7">
    <location>
        <position position="1"/>
    </location>
</feature>
<keyword evidence="8" id="KW-1185">Reference proteome</keyword>
<keyword evidence="3" id="KW-0505">Motor protein</keyword>
<dbReference type="InterPro" id="IPR027640">
    <property type="entry name" value="Kinesin-like_fam"/>
</dbReference>
<evidence type="ECO:0000313" key="7">
    <source>
        <dbReference type="EMBL" id="KAK3244703.1"/>
    </source>
</evidence>
<accession>A0AAE0EY25</accession>
<keyword evidence="2" id="KW-0067">ATP-binding</keyword>
<dbReference type="GO" id="GO:0015630">
    <property type="term" value="C:microtubule cytoskeleton"/>
    <property type="evidence" value="ECO:0007669"/>
    <property type="project" value="TreeGrafter"/>
</dbReference>
<dbReference type="GO" id="GO:0007018">
    <property type="term" value="P:microtubule-based movement"/>
    <property type="evidence" value="ECO:0007669"/>
    <property type="project" value="InterPro"/>
</dbReference>
<dbReference type="GO" id="GO:0005524">
    <property type="term" value="F:ATP binding"/>
    <property type="evidence" value="ECO:0007669"/>
    <property type="project" value="UniProtKB-KW"/>
</dbReference>
<reference evidence="7 8" key="1">
    <citation type="journal article" date="2015" name="Genome Biol. Evol.">
        <title>Comparative Genomics of a Bacterivorous Green Alga Reveals Evolutionary Causalities and Consequences of Phago-Mixotrophic Mode of Nutrition.</title>
        <authorList>
            <person name="Burns J.A."/>
            <person name="Paasch A."/>
            <person name="Narechania A."/>
            <person name="Kim E."/>
        </authorList>
    </citation>
    <scope>NUCLEOTIDE SEQUENCE [LARGE SCALE GENOMIC DNA]</scope>
    <source>
        <strain evidence="7 8">PLY_AMNH</strain>
    </source>
</reference>
<dbReference type="InterPro" id="IPR001752">
    <property type="entry name" value="Kinesin_motor_dom"/>
</dbReference>
<evidence type="ECO:0000256" key="3">
    <source>
        <dbReference type="ARBA" id="ARBA00023175"/>
    </source>
</evidence>
<dbReference type="EMBL" id="LGRX02031544">
    <property type="protein sequence ID" value="KAK3244703.1"/>
    <property type="molecule type" value="Genomic_DNA"/>
</dbReference>
<comment type="caution">
    <text evidence="7">The sequence shown here is derived from an EMBL/GenBank/DDBJ whole genome shotgun (WGS) entry which is preliminary data.</text>
</comment>
<comment type="caution">
    <text evidence="4">Lacks conserved residue(s) required for the propagation of feature annotation.</text>
</comment>
<sequence>ALNSLFHCIQSERAADYRYDVTASIVEVYNESVVDLLKESRGDGLELTKQEKGGGFTIQGLIEEQVSSAEEVRDLMERGFQHRSTGVHDINSHSSRSHCLLIVNVHGQNVSSGLKMTGKLTLCDLAGSERASPSQAACASSAEANVLSLGQRLARADRVPLQVGSAAAAAVLQDIRWWKQRSSYAVIAANWDSATSHRTQAVAGHSKRPDEDMEIGVAH</sequence>
<dbReference type="InterPro" id="IPR027417">
    <property type="entry name" value="P-loop_NTPase"/>
</dbReference>
<evidence type="ECO:0000259" key="6">
    <source>
        <dbReference type="PROSITE" id="PS50067"/>
    </source>
</evidence>
<feature type="region of interest" description="Disordered" evidence="5">
    <location>
        <begin position="199"/>
        <end position="219"/>
    </location>
</feature>
<dbReference type="GO" id="GO:0008017">
    <property type="term" value="F:microtubule binding"/>
    <property type="evidence" value="ECO:0007669"/>
    <property type="project" value="InterPro"/>
</dbReference>
<dbReference type="PANTHER" id="PTHR47972:SF28">
    <property type="entry name" value="KINESIN-LIKE PROTEIN KLP-3"/>
    <property type="match status" value="1"/>
</dbReference>
<proteinExistence type="inferred from homology"/>
<evidence type="ECO:0000256" key="5">
    <source>
        <dbReference type="SAM" id="MobiDB-lite"/>
    </source>
</evidence>
<evidence type="ECO:0000313" key="8">
    <source>
        <dbReference type="Proteomes" id="UP001190700"/>
    </source>
</evidence>
<dbReference type="PRINTS" id="PR00380">
    <property type="entry name" value="KINESINHEAVY"/>
</dbReference>
<dbReference type="Pfam" id="PF00225">
    <property type="entry name" value="Kinesin"/>
    <property type="match status" value="1"/>
</dbReference>
<organism evidence="7 8">
    <name type="scientific">Cymbomonas tetramitiformis</name>
    <dbReference type="NCBI Taxonomy" id="36881"/>
    <lineage>
        <taxon>Eukaryota</taxon>
        <taxon>Viridiplantae</taxon>
        <taxon>Chlorophyta</taxon>
        <taxon>Pyramimonadophyceae</taxon>
        <taxon>Pyramimonadales</taxon>
        <taxon>Pyramimonadaceae</taxon>
        <taxon>Cymbomonas</taxon>
    </lineage>
</organism>
<dbReference type="AlphaFoldDB" id="A0AAE0EY25"/>
<feature type="domain" description="Kinesin motor" evidence="6">
    <location>
        <begin position="1"/>
        <end position="136"/>
    </location>
</feature>
<dbReference type="Proteomes" id="UP001190700">
    <property type="component" value="Unassembled WGS sequence"/>
</dbReference>
<dbReference type="SMART" id="SM00129">
    <property type="entry name" value="KISc"/>
    <property type="match status" value="1"/>
</dbReference>
<dbReference type="SUPFAM" id="SSF52540">
    <property type="entry name" value="P-loop containing nucleoside triphosphate hydrolases"/>
    <property type="match status" value="1"/>
</dbReference>
<dbReference type="Gene3D" id="3.40.850.10">
    <property type="entry name" value="Kinesin motor domain"/>
    <property type="match status" value="1"/>
</dbReference>